<dbReference type="InterPro" id="IPR018484">
    <property type="entry name" value="FGGY_N"/>
</dbReference>
<dbReference type="InterPro" id="IPR050406">
    <property type="entry name" value="FGGY_Carb_Kinase"/>
</dbReference>
<feature type="domain" description="Carbohydrate kinase FGGY C-terminal" evidence="6">
    <location>
        <begin position="257"/>
        <end position="438"/>
    </location>
</feature>
<protein>
    <submittedName>
        <fullName evidence="7">Xylulokinase</fullName>
        <ecNumber evidence="7">2.7.1.17</ecNumber>
    </submittedName>
</protein>
<dbReference type="PIRSF" id="PIRSF000538">
    <property type="entry name" value="GlpK"/>
    <property type="match status" value="1"/>
</dbReference>
<comment type="caution">
    <text evidence="7">The sequence shown here is derived from an EMBL/GenBank/DDBJ whole genome shotgun (WGS) entry which is preliminary data.</text>
</comment>
<dbReference type="PANTHER" id="PTHR43095:SF5">
    <property type="entry name" value="XYLULOSE KINASE"/>
    <property type="match status" value="1"/>
</dbReference>
<keyword evidence="8" id="KW-1185">Reference proteome</keyword>
<keyword evidence="4 7" id="KW-0418">Kinase</keyword>
<dbReference type="AlphaFoldDB" id="A0A7W3JS73"/>
<evidence type="ECO:0000256" key="3">
    <source>
        <dbReference type="ARBA" id="ARBA00022679"/>
    </source>
</evidence>
<evidence type="ECO:0000256" key="1">
    <source>
        <dbReference type="ARBA" id="ARBA00009156"/>
    </source>
</evidence>
<dbReference type="Proteomes" id="UP000524237">
    <property type="component" value="Unassembled WGS sequence"/>
</dbReference>
<dbReference type="Pfam" id="PF00370">
    <property type="entry name" value="FGGY_N"/>
    <property type="match status" value="1"/>
</dbReference>
<sequence>MSSRGIVIAGLDFGTSSVKLVVVTSDGAVLFRAQQSYPTFVGDNGEVEQDPEDWWEAAKAVMSKCPLASEIAAIGLTGQMQNLILVDHKSAIRPALLYSDTRARVQHDRVHAALPNWERETLNVQDVTNVAAKFAWLLDNEKNSIARAESAFFSASGYVAWRAGGMAACDLTTASTTGLLDVGNQDWLRSVLEEVGINRKLLPDIVGLVPNDNILGVVSGKAAAELGVTTGIPIVLAPGDAASTTDGLIGSSPGDAYLYLGTTGWLAAVTETIPTAPSPIHTLAMPGWESWLRIGAVQSAGSAAAWARDIFLPGLDFHSVEARIAPRVREMHARPLCLPGISGERTPIRDGAFRGAFVGIHKLTDGVDFYLAVLTGIAMGLRHAADDMGIGQNRIPLVGGAATSEAWRCILADVFDATIVTHSATDPGSWSAARSAANALGVQNNLHPFFTPTTTDVKTTPAANRSNYDPLIAVHRPLYDALAPTFHQLA</sequence>
<name>A0A7W3JS73_9MICO</name>
<evidence type="ECO:0000313" key="7">
    <source>
        <dbReference type="EMBL" id="MBA8828279.1"/>
    </source>
</evidence>
<gene>
    <name evidence="7" type="ORF">FB555_000350</name>
</gene>
<dbReference type="InterPro" id="IPR018485">
    <property type="entry name" value="FGGY_C"/>
</dbReference>
<evidence type="ECO:0000256" key="4">
    <source>
        <dbReference type="ARBA" id="ARBA00022777"/>
    </source>
</evidence>
<dbReference type="RefSeq" id="WP_182483717.1">
    <property type="nucleotide sequence ID" value="NZ_JACGWU010000001.1"/>
</dbReference>
<dbReference type="InterPro" id="IPR043129">
    <property type="entry name" value="ATPase_NBD"/>
</dbReference>
<organism evidence="7 8">
    <name type="scientific">Alpinimonas psychrophila</name>
    <dbReference type="NCBI Taxonomy" id="748908"/>
    <lineage>
        <taxon>Bacteria</taxon>
        <taxon>Bacillati</taxon>
        <taxon>Actinomycetota</taxon>
        <taxon>Actinomycetes</taxon>
        <taxon>Micrococcales</taxon>
        <taxon>Microbacteriaceae</taxon>
        <taxon>Alpinimonas</taxon>
    </lineage>
</organism>
<accession>A0A7W3JS73</accession>
<dbReference type="SUPFAM" id="SSF53067">
    <property type="entry name" value="Actin-like ATPase domain"/>
    <property type="match status" value="2"/>
</dbReference>
<keyword evidence="2" id="KW-0859">Xylose metabolism</keyword>
<evidence type="ECO:0000259" key="6">
    <source>
        <dbReference type="Pfam" id="PF02782"/>
    </source>
</evidence>
<keyword evidence="2" id="KW-0119">Carbohydrate metabolism</keyword>
<feature type="domain" description="Carbohydrate kinase FGGY N-terminal" evidence="5">
    <location>
        <begin position="8"/>
        <end position="244"/>
    </location>
</feature>
<keyword evidence="3 7" id="KW-0808">Transferase</keyword>
<comment type="similarity">
    <text evidence="1">Belongs to the FGGY kinase family.</text>
</comment>
<dbReference type="Pfam" id="PF02782">
    <property type="entry name" value="FGGY_C"/>
    <property type="match status" value="1"/>
</dbReference>
<dbReference type="GO" id="GO:0004856">
    <property type="term" value="F:D-xylulokinase activity"/>
    <property type="evidence" value="ECO:0007669"/>
    <property type="project" value="UniProtKB-EC"/>
</dbReference>
<dbReference type="InterPro" id="IPR000577">
    <property type="entry name" value="Carb_kinase_FGGY"/>
</dbReference>
<reference evidence="7 8" key="1">
    <citation type="submission" date="2020-07" db="EMBL/GenBank/DDBJ databases">
        <title>Sequencing the genomes of 1000 actinobacteria strains.</title>
        <authorList>
            <person name="Klenk H.-P."/>
        </authorList>
    </citation>
    <scope>NUCLEOTIDE SEQUENCE [LARGE SCALE GENOMIC DNA]</scope>
    <source>
        <strain evidence="7 8">DSM 23737</strain>
    </source>
</reference>
<dbReference type="EMBL" id="JACGWU010000001">
    <property type="protein sequence ID" value="MBA8828279.1"/>
    <property type="molecule type" value="Genomic_DNA"/>
</dbReference>
<evidence type="ECO:0000256" key="2">
    <source>
        <dbReference type="ARBA" id="ARBA00022629"/>
    </source>
</evidence>
<proteinExistence type="inferred from homology"/>
<evidence type="ECO:0000259" key="5">
    <source>
        <dbReference type="Pfam" id="PF00370"/>
    </source>
</evidence>
<evidence type="ECO:0000313" key="8">
    <source>
        <dbReference type="Proteomes" id="UP000524237"/>
    </source>
</evidence>
<dbReference type="EC" id="2.7.1.17" evidence="7"/>
<dbReference type="GO" id="GO:0042732">
    <property type="term" value="P:D-xylose metabolic process"/>
    <property type="evidence" value="ECO:0007669"/>
    <property type="project" value="UniProtKB-KW"/>
</dbReference>
<dbReference type="PANTHER" id="PTHR43095">
    <property type="entry name" value="SUGAR KINASE"/>
    <property type="match status" value="1"/>
</dbReference>
<dbReference type="Gene3D" id="3.30.420.40">
    <property type="match status" value="2"/>
</dbReference>